<dbReference type="PANTHER" id="PTHR43734">
    <property type="entry name" value="PHYTOENE DESATURASE"/>
    <property type="match status" value="1"/>
</dbReference>
<name>A0A0D8Y0H2_DICVI</name>
<evidence type="ECO:0000313" key="1">
    <source>
        <dbReference type="EMBL" id="KJH50175.1"/>
    </source>
</evidence>
<proteinExistence type="predicted"/>
<dbReference type="PANTHER" id="PTHR43734:SF4">
    <property type="entry name" value="AMINE OXIDASE DOMAIN-CONTAINING PROTEIN"/>
    <property type="match status" value="1"/>
</dbReference>
<dbReference type="STRING" id="29172.A0A0D8Y0H2"/>
<dbReference type="SUPFAM" id="SSF51905">
    <property type="entry name" value="FAD/NAD(P)-binding domain"/>
    <property type="match status" value="1"/>
</dbReference>
<reference evidence="2" key="2">
    <citation type="journal article" date="2016" name="Sci. Rep.">
        <title>Dictyocaulus viviparus genome, variome and transcriptome elucidate lungworm biology and support future intervention.</title>
        <authorList>
            <person name="McNulty S.N."/>
            <person name="Strube C."/>
            <person name="Rosa B.A."/>
            <person name="Martin J.C."/>
            <person name="Tyagi R."/>
            <person name="Choi Y.J."/>
            <person name="Wang Q."/>
            <person name="Hallsworth Pepin K."/>
            <person name="Zhang X."/>
            <person name="Ozersky P."/>
            <person name="Wilson R.K."/>
            <person name="Sternberg P.W."/>
            <person name="Gasser R.B."/>
            <person name="Mitreva M."/>
        </authorList>
    </citation>
    <scope>NUCLEOTIDE SEQUENCE [LARGE SCALE GENOMIC DNA]</scope>
    <source>
        <strain evidence="2">HannoverDv2000</strain>
    </source>
</reference>
<accession>A0A0D8Y0H2</accession>
<evidence type="ECO:0008006" key="3">
    <source>
        <dbReference type="Google" id="ProtNLM"/>
    </source>
</evidence>
<organism evidence="1 2">
    <name type="scientific">Dictyocaulus viviparus</name>
    <name type="common">Bovine lungworm</name>
    <dbReference type="NCBI Taxonomy" id="29172"/>
    <lineage>
        <taxon>Eukaryota</taxon>
        <taxon>Metazoa</taxon>
        <taxon>Ecdysozoa</taxon>
        <taxon>Nematoda</taxon>
        <taxon>Chromadorea</taxon>
        <taxon>Rhabditida</taxon>
        <taxon>Rhabditina</taxon>
        <taxon>Rhabditomorpha</taxon>
        <taxon>Strongyloidea</taxon>
        <taxon>Metastrongylidae</taxon>
        <taxon>Dictyocaulus</taxon>
    </lineage>
</organism>
<sequence>MNNRIAIRKETIVAKRYVNRSNMKDDGVMKNNVSKRFIIIGSGPTALGAAYRLRELIEEGELPNSTEVIVFEKEADVGGLARSLTDRKGFTWDLGVHVTGWSKYHKFMNVINRAVSEWNNIPRSVKAYMRHVIDNEDNVEANYVPYPVQDSIPYLPTDIKNKCLEEIKTATKNSCTAANFDDFTLNTFGPTLQEIFIRPYNEKVWTVPLKEMNYVWVENRIPRTGIEDLTRRCQLSLHELEAEENNKVVSMFRYPSNSRGIGEVWQAIASELPADWFRLRSKVIKLDPERRTVTIPKSFSC</sequence>
<keyword evidence="2" id="KW-1185">Reference proteome</keyword>
<dbReference type="AlphaFoldDB" id="A0A0D8Y0H2"/>
<dbReference type="OrthoDB" id="38045at2759"/>
<dbReference type="Proteomes" id="UP000053766">
    <property type="component" value="Unassembled WGS sequence"/>
</dbReference>
<dbReference type="Pfam" id="PF13450">
    <property type="entry name" value="NAD_binding_8"/>
    <property type="match status" value="1"/>
</dbReference>
<dbReference type="Gene3D" id="3.50.50.60">
    <property type="entry name" value="FAD/NAD(P)-binding domain"/>
    <property type="match status" value="1"/>
</dbReference>
<reference evidence="1 2" key="1">
    <citation type="submission" date="2013-11" db="EMBL/GenBank/DDBJ databases">
        <title>Draft genome of the bovine lungworm Dictyocaulus viviparus.</title>
        <authorList>
            <person name="Mitreva M."/>
        </authorList>
    </citation>
    <scope>NUCLEOTIDE SEQUENCE [LARGE SCALE GENOMIC DNA]</scope>
    <source>
        <strain evidence="1 2">HannoverDv2000</strain>
    </source>
</reference>
<protein>
    <recommendedName>
        <fullName evidence="3">Amine oxidase domain-containing protein</fullName>
    </recommendedName>
</protein>
<gene>
    <name evidence="1" type="ORF">DICVIV_03683</name>
</gene>
<dbReference type="InterPro" id="IPR036188">
    <property type="entry name" value="FAD/NAD-bd_sf"/>
</dbReference>
<evidence type="ECO:0000313" key="2">
    <source>
        <dbReference type="Proteomes" id="UP000053766"/>
    </source>
</evidence>
<dbReference type="EMBL" id="KN716213">
    <property type="protein sequence ID" value="KJH50175.1"/>
    <property type="molecule type" value="Genomic_DNA"/>
</dbReference>